<keyword evidence="3" id="KW-1185">Reference proteome</keyword>
<evidence type="ECO:0000256" key="1">
    <source>
        <dbReference type="SAM" id="MobiDB-lite"/>
    </source>
</evidence>
<dbReference type="EMBL" id="WTPW01002748">
    <property type="protein sequence ID" value="KAF0367625.1"/>
    <property type="molecule type" value="Genomic_DNA"/>
</dbReference>
<organism evidence="2 3">
    <name type="scientific">Gigaspora margarita</name>
    <dbReference type="NCBI Taxonomy" id="4874"/>
    <lineage>
        <taxon>Eukaryota</taxon>
        <taxon>Fungi</taxon>
        <taxon>Fungi incertae sedis</taxon>
        <taxon>Mucoromycota</taxon>
        <taxon>Glomeromycotina</taxon>
        <taxon>Glomeromycetes</taxon>
        <taxon>Diversisporales</taxon>
        <taxon>Gigasporaceae</taxon>
        <taxon>Gigaspora</taxon>
    </lineage>
</organism>
<dbReference type="AlphaFoldDB" id="A0A8H3WY91"/>
<evidence type="ECO:0000313" key="3">
    <source>
        <dbReference type="Proteomes" id="UP000439903"/>
    </source>
</evidence>
<proteinExistence type="predicted"/>
<name>A0A8H3WY91_GIGMA</name>
<accession>A0A8H3WY91</accession>
<evidence type="ECO:0000313" key="2">
    <source>
        <dbReference type="EMBL" id="KAF0367625.1"/>
    </source>
</evidence>
<sequence length="100" mass="11272">MLKAIGEFNKMLKDPKNLSKNTKRPKKVQEMSTRGFTKCGSLQEGSPNAESPQENLLENAESPQEGLPESAKSSKKIHQQTSKSTREFIQKSTKEFTRKC</sequence>
<gene>
    <name evidence="2" type="ORF">F8M41_013511</name>
</gene>
<dbReference type="Proteomes" id="UP000439903">
    <property type="component" value="Unassembled WGS sequence"/>
</dbReference>
<protein>
    <submittedName>
        <fullName evidence="2">Uncharacterized protein</fullName>
    </submittedName>
</protein>
<reference evidence="2 3" key="1">
    <citation type="journal article" date="2019" name="Environ. Microbiol.">
        <title>At the nexus of three kingdoms: the genome of the mycorrhizal fungus Gigaspora margarita provides insights into plant, endobacterial and fungal interactions.</title>
        <authorList>
            <person name="Venice F."/>
            <person name="Ghignone S."/>
            <person name="Salvioli di Fossalunga A."/>
            <person name="Amselem J."/>
            <person name="Novero M."/>
            <person name="Xianan X."/>
            <person name="Sedzielewska Toro K."/>
            <person name="Morin E."/>
            <person name="Lipzen A."/>
            <person name="Grigoriev I.V."/>
            <person name="Henrissat B."/>
            <person name="Martin F.M."/>
            <person name="Bonfante P."/>
        </authorList>
    </citation>
    <scope>NUCLEOTIDE SEQUENCE [LARGE SCALE GENOMIC DNA]</scope>
    <source>
        <strain evidence="2 3">BEG34</strain>
    </source>
</reference>
<comment type="caution">
    <text evidence="2">The sequence shown here is derived from an EMBL/GenBank/DDBJ whole genome shotgun (WGS) entry which is preliminary data.</text>
</comment>
<feature type="compositionally biased region" description="Polar residues" evidence="1">
    <location>
        <begin position="43"/>
        <end position="56"/>
    </location>
</feature>
<feature type="compositionally biased region" description="Basic and acidic residues" evidence="1">
    <location>
        <begin position="84"/>
        <end position="100"/>
    </location>
</feature>
<feature type="region of interest" description="Disordered" evidence="1">
    <location>
        <begin position="1"/>
        <end position="100"/>
    </location>
</feature>